<dbReference type="AlphaFoldDB" id="A0AAW0AM31"/>
<comment type="caution">
    <text evidence="3">The sequence shown here is derived from an EMBL/GenBank/DDBJ whole genome shotgun (WGS) entry which is preliminary data.</text>
</comment>
<keyword evidence="4" id="KW-1185">Reference proteome</keyword>
<sequence length="751" mass="84399">MSESEDLVNITEDLRRLVEQSKSICSPVFAPADVHDWISRRVESSPAPSRLSTQNSSRSNSPGISTNEGPNKLYTYNNPEFHLEYPETSEDGVGYLIRRDPENWSNPLYDSAYARGKPSGRTPRGKEISCQLLNDQTNSGQEILCQGAKCCPQANIEDVTVPHTKSSKELIKERLEADLEEQCSLASPSRDIFAKTAAFIAGIRKLGCGFQETDAPPQLEQESKSFLDDHSKSRNDELERIEKAAHVSGYGPLVSQCRTVVNYSTQRVHCPHDHRDDEGPSRLIQPTLVHLLVVSKGVHPHPIPLPQKTPPHIRAEVSRLLRSLDDDDLADAPMLMDLRSSLANREHLRSYITAAKVDLFPAGGTGWKGVSRLKEWQDTNLEPDEHYIRKIMEVPDLPVDEFDADHDSPLTSEFPATTLQIIICMSLTGSERLLNAQYIQSDIAFSRIEEFLELEMAAMDRVANTSVIFLRVYLNRQTAAAHQLIFIEIEKIFEGDTGATLQWRHLHANSGRPKVGFLLTKLGHDDIELGIGLHLQDVAQKMPHNLGPYDHLRLHAKRNIESCAVDESVRNLMRSLFCMRHPSWDDTVAAIQREGGKAGTDWVQDKIRCKFAFPAICWERSFIPEEVWKAGEGHTNLIESVHADVNREGVRCTLVGGIKKGQAFDKMKMRTLEILVFEEYDIHPSYKPGHLSENAIKGLKRKNRSAHKNLAKEDAKIEAYNTKLQKLYQSLSKACKLQRRSVGEGSCSSTA</sequence>
<feature type="coiled-coil region" evidence="1">
    <location>
        <begin position="696"/>
        <end position="730"/>
    </location>
</feature>
<keyword evidence="1" id="KW-0175">Coiled coil</keyword>
<dbReference type="EMBL" id="JAWWNJ010000058">
    <property type="protein sequence ID" value="KAK7013858.1"/>
    <property type="molecule type" value="Genomic_DNA"/>
</dbReference>
<evidence type="ECO:0000313" key="3">
    <source>
        <dbReference type="EMBL" id="KAK7013858.1"/>
    </source>
</evidence>
<proteinExistence type="predicted"/>
<gene>
    <name evidence="3" type="ORF">R3P38DRAFT_3322433</name>
</gene>
<protein>
    <submittedName>
        <fullName evidence="3">Uncharacterized protein</fullName>
    </submittedName>
</protein>
<reference evidence="3 4" key="1">
    <citation type="journal article" date="2024" name="J Genomics">
        <title>Draft genome sequencing and assembly of Favolaschia claudopus CIRM-BRFM 2984 isolated from oak limbs.</title>
        <authorList>
            <person name="Navarro D."/>
            <person name="Drula E."/>
            <person name="Chaduli D."/>
            <person name="Cazenave R."/>
            <person name="Ahrendt S."/>
            <person name="Wang J."/>
            <person name="Lipzen A."/>
            <person name="Daum C."/>
            <person name="Barry K."/>
            <person name="Grigoriev I.V."/>
            <person name="Favel A."/>
            <person name="Rosso M.N."/>
            <person name="Martin F."/>
        </authorList>
    </citation>
    <scope>NUCLEOTIDE SEQUENCE [LARGE SCALE GENOMIC DNA]</scope>
    <source>
        <strain evidence="3 4">CIRM-BRFM 2984</strain>
    </source>
</reference>
<dbReference type="Proteomes" id="UP001362999">
    <property type="component" value="Unassembled WGS sequence"/>
</dbReference>
<feature type="region of interest" description="Disordered" evidence="2">
    <location>
        <begin position="44"/>
        <end position="73"/>
    </location>
</feature>
<evidence type="ECO:0000256" key="1">
    <source>
        <dbReference type="SAM" id="Coils"/>
    </source>
</evidence>
<feature type="compositionally biased region" description="Polar residues" evidence="2">
    <location>
        <begin position="46"/>
        <end position="73"/>
    </location>
</feature>
<name>A0AAW0AM31_9AGAR</name>
<accession>A0AAW0AM31</accession>
<organism evidence="3 4">
    <name type="scientific">Favolaschia claudopus</name>
    <dbReference type="NCBI Taxonomy" id="2862362"/>
    <lineage>
        <taxon>Eukaryota</taxon>
        <taxon>Fungi</taxon>
        <taxon>Dikarya</taxon>
        <taxon>Basidiomycota</taxon>
        <taxon>Agaricomycotina</taxon>
        <taxon>Agaricomycetes</taxon>
        <taxon>Agaricomycetidae</taxon>
        <taxon>Agaricales</taxon>
        <taxon>Marasmiineae</taxon>
        <taxon>Mycenaceae</taxon>
        <taxon>Favolaschia</taxon>
    </lineage>
</organism>
<evidence type="ECO:0000313" key="4">
    <source>
        <dbReference type="Proteomes" id="UP001362999"/>
    </source>
</evidence>
<evidence type="ECO:0000256" key="2">
    <source>
        <dbReference type="SAM" id="MobiDB-lite"/>
    </source>
</evidence>